<feature type="region of interest" description="Disordered" evidence="1">
    <location>
        <begin position="20"/>
        <end position="142"/>
    </location>
</feature>
<proteinExistence type="predicted"/>
<evidence type="ECO:0000256" key="1">
    <source>
        <dbReference type="SAM" id="MobiDB-lite"/>
    </source>
</evidence>
<dbReference type="AlphaFoldDB" id="A0A388KB99"/>
<comment type="caution">
    <text evidence="2">The sequence shown here is derived from an EMBL/GenBank/DDBJ whole genome shotgun (WGS) entry which is preliminary data.</text>
</comment>
<accession>A0A388KB99</accession>
<feature type="compositionally biased region" description="Basic and acidic residues" evidence="1">
    <location>
        <begin position="131"/>
        <end position="142"/>
    </location>
</feature>
<dbReference type="Proteomes" id="UP000265515">
    <property type="component" value="Unassembled WGS sequence"/>
</dbReference>
<reference evidence="2 3" key="1">
    <citation type="journal article" date="2018" name="Cell">
        <title>The Chara Genome: Secondary Complexity and Implications for Plant Terrestrialization.</title>
        <authorList>
            <person name="Nishiyama T."/>
            <person name="Sakayama H."/>
            <person name="Vries J.D."/>
            <person name="Buschmann H."/>
            <person name="Saint-Marcoux D."/>
            <person name="Ullrich K.K."/>
            <person name="Haas F.B."/>
            <person name="Vanderstraeten L."/>
            <person name="Becker D."/>
            <person name="Lang D."/>
            <person name="Vosolsobe S."/>
            <person name="Rombauts S."/>
            <person name="Wilhelmsson P.K.I."/>
            <person name="Janitza P."/>
            <person name="Kern R."/>
            <person name="Heyl A."/>
            <person name="Rumpler F."/>
            <person name="Villalobos L.I.A.C."/>
            <person name="Clay J.M."/>
            <person name="Skokan R."/>
            <person name="Toyoda A."/>
            <person name="Suzuki Y."/>
            <person name="Kagoshima H."/>
            <person name="Schijlen E."/>
            <person name="Tajeshwar N."/>
            <person name="Catarino B."/>
            <person name="Hetherington A.J."/>
            <person name="Saltykova A."/>
            <person name="Bonnot C."/>
            <person name="Breuninger H."/>
            <person name="Symeonidi A."/>
            <person name="Radhakrishnan G.V."/>
            <person name="Van Nieuwerburgh F."/>
            <person name="Deforce D."/>
            <person name="Chang C."/>
            <person name="Karol K.G."/>
            <person name="Hedrich R."/>
            <person name="Ulvskov P."/>
            <person name="Glockner G."/>
            <person name="Delwiche C.F."/>
            <person name="Petrasek J."/>
            <person name="Van de Peer Y."/>
            <person name="Friml J."/>
            <person name="Beilby M."/>
            <person name="Dolan L."/>
            <person name="Kohara Y."/>
            <person name="Sugano S."/>
            <person name="Fujiyama A."/>
            <person name="Delaux P.-M."/>
            <person name="Quint M."/>
            <person name="TheiBen G."/>
            <person name="Hagemann M."/>
            <person name="Harholt J."/>
            <person name="Dunand C."/>
            <person name="Zachgo S."/>
            <person name="Langdale J."/>
            <person name="Maumus F."/>
            <person name="Straeten D.V.D."/>
            <person name="Gould S.B."/>
            <person name="Rensing S.A."/>
        </authorList>
    </citation>
    <scope>NUCLEOTIDE SEQUENCE [LARGE SCALE GENOMIC DNA]</scope>
    <source>
        <strain evidence="2 3">S276</strain>
    </source>
</reference>
<name>A0A388KB99_CHABU</name>
<gene>
    <name evidence="2" type="ORF">CBR_g446</name>
</gene>
<keyword evidence="3" id="KW-1185">Reference proteome</keyword>
<dbReference type="EMBL" id="BFEA01000086">
    <property type="protein sequence ID" value="GBG67307.1"/>
    <property type="molecule type" value="Genomic_DNA"/>
</dbReference>
<sequence length="142" mass="15981">MELDGDNCVYPSPSLYIDIDVTDLTQWDPFIRRGNTIEASYEEEEEEEEESEEEESGTNQDDPDYTGSEEGERESEEGGAQEPSVHPPRSRKEEEAEAQPRQETVEGKRPLEESEGQPPQLLLGDPLRNPETPREDSNAAAT</sequence>
<feature type="compositionally biased region" description="Acidic residues" evidence="1">
    <location>
        <begin position="40"/>
        <end position="79"/>
    </location>
</feature>
<evidence type="ECO:0000313" key="2">
    <source>
        <dbReference type="EMBL" id="GBG67307.1"/>
    </source>
</evidence>
<feature type="compositionally biased region" description="Basic and acidic residues" evidence="1">
    <location>
        <begin position="90"/>
        <end position="112"/>
    </location>
</feature>
<evidence type="ECO:0000313" key="3">
    <source>
        <dbReference type="Proteomes" id="UP000265515"/>
    </source>
</evidence>
<dbReference type="Gramene" id="GBG67307">
    <property type="protein sequence ID" value="GBG67307"/>
    <property type="gene ID" value="CBR_g446"/>
</dbReference>
<feature type="compositionally biased region" description="Low complexity" evidence="1">
    <location>
        <begin position="116"/>
        <end position="127"/>
    </location>
</feature>
<organism evidence="2 3">
    <name type="scientific">Chara braunii</name>
    <name type="common">Braun's stonewort</name>
    <dbReference type="NCBI Taxonomy" id="69332"/>
    <lineage>
        <taxon>Eukaryota</taxon>
        <taxon>Viridiplantae</taxon>
        <taxon>Streptophyta</taxon>
        <taxon>Charophyceae</taxon>
        <taxon>Charales</taxon>
        <taxon>Characeae</taxon>
        <taxon>Chara</taxon>
    </lineage>
</organism>
<protein>
    <submittedName>
        <fullName evidence="2">Uncharacterized protein</fullName>
    </submittedName>
</protein>